<dbReference type="eggNOG" id="ENOG502ZGWY">
    <property type="taxonomic scope" value="Bacteria"/>
</dbReference>
<dbReference type="EMBL" id="CP012109">
    <property type="protein sequence ID" value="AKQ69232.1"/>
    <property type="molecule type" value="Genomic_DNA"/>
</dbReference>
<reference evidence="2 3" key="1">
    <citation type="journal article" date="2016" name="PLoS ONE">
        <title>Complete Genome Sequence and Comparative Genomics of a Novel Myxobacterium Myxococcus hansupus.</title>
        <authorList>
            <person name="Sharma G."/>
            <person name="Narwani T."/>
            <person name="Subramanian S."/>
        </authorList>
    </citation>
    <scope>NUCLEOTIDE SEQUENCE [LARGE SCALE GENOMIC DNA]</scope>
    <source>
        <strain evidence="3">mixupus</strain>
    </source>
</reference>
<dbReference type="STRING" id="1297742.A176_006144"/>
<evidence type="ECO:0000256" key="1">
    <source>
        <dbReference type="SAM" id="MobiDB-lite"/>
    </source>
</evidence>
<feature type="region of interest" description="Disordered" evidence="1">
    <location>
        <begin position="485"/>
        <end position="597"/>
    </location>
</feature>
<protein>
    <submittedName>
        <fullName evidence="2">TolA protein</fullName>
    </submittedName>
</protein>
<sequence>MRLSRVPTGRIAQLARAAFARFPSRGALAAAAWVRATDRAPDEDLLLALREGLNHPSEAVRFECALCLQDEDVLLMAVEGSDAARGAEARRVLAAMSSARLLARMESYGDKAFALDVLKRLPTQTTPGALRALFSVSSRVEGGLAEALHSWARTRPFVEWPPEERRLWAEWARVRLGQLSSTDALRFLSWAAASNAAPLPEARAFMSAVVETLSREPASLRAERFQDTAFSCFLSLADEEHARPLRAWAREEGCAAPLLEALMSLPSRSRRSDAEARGQCARLLMDIWEGADLGRLVTPLAKAVRAWNGSSQEEAFLGAVWQRFQRQPEERSALLTAFAPWRGALWERQRADEPDPVVCFQTWWPVDDPALFPERVEALVRDAPPEDLSRRLDPVWTAVEARVDAWPRATSLAVSYAAAALSGALRQGHEALVPEAERFLSGFQNLMDRVRAAPASVREERYSRDFLADIEVDARLMREHLERLREQEEEAREAELRRRVDESRRRDLERQARQRQDEAESRQRDLEQEARQRQDEAESRQRDLEQEARQRQDEAESRRRDLECQAGQRQDEAESRRRDLERQARQRRDDAEREAEALRRVAASLQRAPEPPRAAPALLSPQGPAHPLDQEVCFPEARLRTLVDYARLVKTLGENSTDALALFEAQGLSPSDWALEANSWGTLMSRRQDLALRFSALFLGHWA</sequence>
<name>A0A0H4XLT9_9BACT</name>
<keyword evidence="3" id="KW-1185">Reference proteome</keyword>
<evidence type="ECO:0000313" key="2">
    <source>
        <dbReference type="EMBL" id="AKQ69232.1"/>
    </source>
</evidence>
<dbReference type="AlphaFoldDB" id="A0A0H4XLT9"/>
<gene>
    <name evidence="2" type="ORF">A176_006144</name>
</gene>
<evidence type="ECO:0000313" key="3">
    <source>
        <dbReference type="Proteomes" id="UP000009026"/>
    </source>
</evidence>
<dbReference type="PATRIC" id="fig|1297742.4.peg.6236"/>
<proteinExistence type="predicted"/>
<organism evidence="2 3">
    <name type="scientific">Pseudomyxococcus hansupus</name>
    <dbReference type="NCBI Taxonomy" id="1297742"/>
    <lineage>
        <taxon>Bacteria</taxon>
        <taxon>Pseudomonadati</taxon>
        <taxon>Myxococcota</taxon>
        <taxon>Myxococcia</taxon>
        <taxon>Myxococcales</taxon>
        <taxon>Cystobacterineae</taxon>
        <taxon>Myxococcaceae</taxon>
        <taxon>Pseudomyxococcus</taxon>
    </lineage>
</organism>
<dbReference type="KEGG" id="mym:A176_006144"/>
<feature type="compositionally biased region" description="Basic and acidic residues" evidence="1">
    <location>
        <begin position="493"/>
        <end position="597"/>
    </location>
</feature>
<dbReference type="Proteomes" id="UP000009026">
    <property type="component" value="Chromosome"/>
</dbReference>
<accession>A0A0H4XLT9</accession>